<name>A0ABS6ADS5_9GAMM</name>
<keyword evidence="4 6" id="KW-1133">Transmembrane helix</keyword>
<keyword evidence="9" id="KW-1185">Reference proteome</keyword>
<protein>
    <submittedName>
        <fullName evidence="8">DNA internalization-related competence protein ComEC/Rec2</fullName>
    </submittedName>
</protein>
<feature type="transmembrane region" description="Helical" evidence="6">
    <location>
        <begin position="433"/>
        <end position="460"/>
    </location>
</feature>
<feature type="transmembrane region" description="Helical" evidence="6">
    <location>
        <begin position="270"/>
        <end position="295"/>
    </location>
</feature>
<evidence type="ECO:0000256" key="1">
    <source>
        <dbReference type="ARBA" id="ARBA00004651"/>
    </source>
</evidence>
<evidence type="ECO:0000313" key="9">
    <source>
        <dbReference type="Proteomes" id="UP000753376"/>
    </source>
</evidence>
<evidence type="ECO:0000256" key="4">
    <source>
        <dbReference type="ARBA" id="ARBA00022989"/>
    </source>
</evidence>
<evidence type="ECO:0000256" key="3">
    <source>
        <dbReference type="ARBA" id="ARBA00022692"/>
    </source>
</evidence>
<dbReference type="Pfam" id="PF03772">
    <property type="entry name" value="Competence"/>
    <property type="match status" value="1"/>
</dbReference>
<dbReference type="PROSITE" id="PS51257">
    <property type="entry name" value="PROKAR_LIPOPROTEIN"/>
    <property type="match status" value="1"/>
</dbReference>
<dbReference type="Proteomes" id="UP000753376">
    <property type="component" value="Unassembled WGS sequence"/>
</dbReference>
<feature type="transmembrane region" description="Helical" evidence="6">
    <location>
        <begin position="467"/>
        <end position="488"/>
    </location>
</feature>
<feature type="transmembrane region" description="Helical" evidence="6">
    <location>
        <begin position="379"/>
        <end position="395"/>
    </location>
</feature>
<gene>
    <name evidence="8" type="ORF">KO508_15200</name>
</gene>
<comment type="caution">
    <text evidence="8">The sequence shown here is derived from an EMBL/GenBank/DDBJ whole genome shotgun (WGS) entry which is preliminary data.</text>
</comment>
<feature type="transmembrane region" description="Helical" evidence="6">
    <location>
        <begin position="20"/>
        <end position="43"/>
    </location>
</feature>
<proteinExistence type="predicted"/>
<dbReference type="NCBIfam" id="TIGR00360">
    <property type="entry name" value="ComEC_N-term"/>
    <property type="match status" value="1"/>
</dbReference>
<feature type="transmembrane region" description="Helical" evidence="6">
    <location>
        <begin position="72"/>
        <end position="91"/>
    </location>
</feature>
<feature type="domain" description="Metallo-beta-lactamase" evidence="7">
    <location>
        <begin position="557"/>
        <end position="729"/>
    </location>
</feature>
<keyword evidence="5 6" id="KW-0472">Membrane</keyword>
<sequence length="820" mass="89161">MKLRRQGCRRRINSSGGHGLSGRSTVLSVFAFSCGVILLYRLAVLPAQVWLYLATLAVIFLLLPVRRMLPTACWPLIIGFTLGAFWAAFWAHERLDQRLPDELEGERVNVSGYVCDLPAAGSFNSIRFSFCVTRWYGVSLTQQANSFLPKTLRLAWYGQPEGRLPDHRLRLEVVLKKPHGALNPEGFRYEDWLFRKGYRATGSVRSAASDPSVSCAFECQYHRLHIRLAVWVDEQFVKASYHPLVASLLIGNRGHLSAEHWGVLKATGTIHLVAISGLHLGLVALGAGLIARRFLLAISSYRLSERFVRLTAFGVVLFCCLLYALAAGFTVPTRRALIMVAVGSWVLLKARHEPAWHSLVIALGLVLLLDPFAPLDQGFWLSFGAVSVLLCVFAGRLGGTGWLAGLLLAQGAVFAGLWPLLELVGQGQPVAGLLANIFAIPWVSLVVMPVLIAGGIMVALLPPVLDLVIALMDAVLGVMWHFLGWVAPMKWPDLNGSMLEIGGFAVLVLLVATVPIRTFQAVGVIVALSWAATAGLPTNAENPRVSEPEVRVWDVGQGLSALLRAGDEVLLYDTGPEVQGVFSAAESVLIPNLKALGVKRIDTLVISHADSDHSGGVNRILEEFEVGRIVTGEPVAVREKLEQDEAVSIYGCTGRSIVGNELSLFYWQAIGDVKGNDASCVLSVRQGQAVEWLFPGDISSRVEPLYLEAAEAEAPNITPRERVVLAPHHGSKTSSSEVWVNELNPSLVVYTAGYRHRYGHPHGDVTARYRSAGARALNTACSGSLVMRVVDGVLRTTEARHKAPFWISGPGLARDACKIP</sequence>
<dbReference type="InterPro" id="IPR025405">
    <property type="entry name" value="DUF4131"/>
</dbReference>
<dbReference type="InterPro" id="IPR001279">
    <property type="entry name" value="Metallo-B-lactamas"/>
</dbReference>
<evidence type="ECO:0000256" key="6">
    <source>
        <dbReference type="SAM" id="Phobius"/>
    </source>
</evidence>
<reference evidence="8 9" key="1">
    <citation type="submission" date="2021-05" db="EMBL/GenBank/DDBJ databases">
        <title>Draft genomes of bacteria isolated from model marine particles.</title>
        <authorList>
            <person name="Datta M.S."/>
            <person name="Schwartzman J.A."/>
            <person name="Enke T.N."/>
            <person name="Saavedra J."/>
            <person name="Cermak N."/>
            <person name="Cordero O.X."/>
        </authorList>
    </citation>
    <scope>NUCLEOTIDE SEQUENCE [LARGE SCALE GENOMIC DNA]</scope>
    <source>
        <strain evidence="8 9">D2M19</strain>
    </source>
</reference>
<dbReference type="SMART" id="SM00849">
    <property type="entry name" value="Lactamase_B"/>
    <property type="match status" value="1"/>
</dbReference>
<dbReference type="EMBL" id="JAHKPV010000021">
    <property type="protein sequence ID" value="MBU2875347.1"/>
    <property type="molecule type" value="Genomic_DNA"/>
</dbReference>
<evidence type="ECO:0000313" key="8">
    <source>
        <dbReference type="EMBL" id="MBU2875347.1"/>
    </source>
</evidence>
<feature type="transmembrane region" description="Helical" evidence="6">
    <location>
        <begin position="402"/>
        <end position="421"/>
    </location>
</feature>
<dbReference type="PANTHER" id="PTHR30619:SF1">
    <property type="entry name" value="RECOMBINATION PROTEIN 2"/>
    <property type="match status" value="1"/>
</dbReference>
<dbReference type="NCBIfam" id="TIGR00361">
    <property type="entry name" value="ComEC_Rec2"/>
    <property type="match status" value="1"/>
</dbReference>
<evidence type="ECO:0000259" key="7">
    <source>
        <dbReference type="SMART" id="SM00849"/>
    </source>
</evidence>
<keyword evidence="2" id="KW-1003">Cell membrane</keyword>
<dbReference type="Pfam" id="PF13567">
    <property type="entry name" value="DUF4131"/>
    <property type="match status" value="1"/>
</dbReference>
<dbReference type="InterPro" id="IPR052159">
    <property type="entry name" value="Competence_DNA_uptake"/>
</dbReference>
<dbReference type="InterPro" id="IPR035681">
    <property type="entry name" value="ComA-like_MBL"/>
</dbReference>
<feature type="transmembrane region" description="Helical" evidence="6">
    <location>
        <begin position="307"/>
        <end position="326"/>
    </location>
</feature>
<accession>A0ABS6ADS5</accession>
<evidence type="ECO:0000256" key="5">
    <source>
        <dbReference type="ARBA" id="ARBA00023136"/>
    </source>
</evidence>
<comment type="subcellular location">
    <subcellularLocation>
        <location evidence="1">Cell membrane</location>
        <topology evidence="1">Multi-pass membrane protein</topology>
    </subcellularLocation>
</comment>
<feature type="transmembrane region" description="Helical" evidence="6">
    <location>
        <begin position="49"/>
        <end position="65"/>
    </location>
</feature>
<dbReference type="InterPro" id="IPR004477">
    <property type="entry name" value="ComEC_N"/>
</dbReference>
<dbReference type="PANTHER" id="PTHR30619">
    <property type="entry name" value="DNA INTERNALIZATION/COMPETENCE PROTEIN COMEC/REC2"/>
    <property type="match status" value="1"/>
</dbReference>
<dbReference type="InterPro" id="IPR004797">
    <property type="entry name" value="Competence_ComEC/Rec2"/>
</dbReference>
<organism evidence="8 9">
    <name type="scientific">Marinobacter salexigens</name>
    <dbReference type="NCBI Taxonomy" id="1925763"/>
    <lineage>
        <taxon>Bacteria</taxon>
        <taxon>Pseudomonadati</taxon>
        <taxon>Pseudomonadota</taxon>
        <taxon>Gammaproteobacteria</taxon>
        <taxon>Pseudomonadales</taxon>
        <taxon>Marinobacteraceae</taxon>
        <taxon>Marinobacter</taxon>
    </lineage>
</organism>
<dbReference type="Pfam" id="PF00753">
    <property type="entry name" value="Lactamase_B"/>
    <property type="match status" value="1"/>
</dbReference>
<evidence type="ECO:0000256" key="2">
    <source>
        <dbReference type="ARBA" id="ARBA00022475"/>
    </source>
</evidence>
<keyword evidence="3 6" id="KW-0812">Transmembrane</keyword>
<dbReference type="CDD" id="cd07731">
    <property type="entry name" value="ComA-like_MBL-fold"/>
    <property type="match status" value="1"/>
</dbReference>